<gene>
    <name evidence="1" type="ORF">UFOPK1493_04101</name>
</gene>
<evidence type="ECO:0000313" key="1">
    <source>
        <dbReference type="EMBL" id="CAB4597610.1"/>
    </source>
</evidence>
<name>A0A6J6GAW0_9ZZZZ</name>
<organism evidence="1">
    <name type="scientific">freshwater metagenome</name>
    <dbReference type="NCBI Taxonomy" id="449393"/>
    <lineage>
        <taxon>unclassified sequences</taxon>
        <taxon>metagenomes</taxon>
        <taxon>ecological metagenomes</taxon>
    </lineage>
</organism>
<dbReference type="AlphaFoldDB" id="A0A6J6GAW0"/>
<reference evidence="1" key="1">
    <citation type="submission" date="2020-05" db="EMBL/GenBank/DDBJ databases">
        <authorList>
            <person name="Chiriac C."/>
            <person name="Salcher M."/>
            <person name="Ghai R."/>
            <person name="Kavagutti S V."/>
        </authorList>
    </citation>
    <scope>NUCLEOTIDE SEQUENCE</scope>
</reference>
<protein>
    <submittedName>
        <fullName evidence="1">Unannotated protein</fullName>
    </submittedName>
</protein>
<proteinExistence type="predicted"/>
<accession>A0A6J6GAW0</accession>
<sequence>MRLADDLADDVLQQVALSLERLALREVTIEQPVALARKMIHDAAVNLVRSRARRSARELAADRLRHLEPVDDGSAADHLVAEDAVDELRRQLHLRAADDPGFVSTALTFVSITADQARIGQSCPRPAGHGADPTDEPVWAALWYGGHRDVFASDGGRARSTAAQQRRRLAQRFRDRLRQLVSEVRDA</sequence>
<dbReference type="EMBL" id="CAEZSR010000285">
    <property type="protein sequence ID" value="CAB4597610.1"/>
    <property type="molecule type" value="Genomic_DNA"/>
</dbReference>